<proteinExistence type="inferred from homology"/>
<dbReference type="OrthoDB" id="9813659at2"/>
<dbReference type="KEGG" id="tli:Tlie_0255"/>
<evidence type="ECO:0000313" key="5">
    <source>
        <dbReference type="EMBL" id="AER65996.1"/>
    </source>
</evidence>
<dbReference type="NCBIfam" id="TIGR01093">
    <property type="entry name" value="aroD"/>
    <property type="match status" value="1"/>
</dbReference>
<reference evidence="5 6" key="2">
    <citation type="journal article" date="2012" name="Stand. Genomic Sci.">
        <title>Genome sequence of the moderately thermophilic, amino-acid-degrading and sulfur-reducing bacterium Thermovirga lienii type strain (Cas60314(T)).</title>
        <authorList>
            <person name="Goker M."/>
            <person name="Saunders E."/>
            <person name="Lapidus A."/>
            <person name="Nolan M."/>
            <person name="Lucas S."/>
            <person name="Hammon N."/>
            <person name="Deshpande S."/>
            <person name="Cheng J.F."/>
            <person name="Han C."/>
            <person name="Tapia R."/>
            <person name="Goodwin L.A."/>
            <person name="Pitluck S."/>
            <person name="Liolios K."/>
            <person name="Mavromatis K."/>
            <person name="Pagani I."/>
            <person name="Ivanova N."/>
            <person name="Mikhailova N."/>
            <person name="Pati A."/>
            <person name="Chen A."/>
            <person name="Palaniappan K."/>
            <person name="Land M."/>
            <person name="Chang Y.J."/>
            <person name="Jeffries C.D."/>
            <person name="Brambilla E.M."/>
            <person name="Rohde M."/>
            <person name="Spring S."/>
            <person name="Detter J.C."/>
            <person name="Woyke T."/>
            <person name="Bristow J."/>
            <person name="Eisen J.A."/>
            <person name="Markowitz V."/>
            <person name="Hugenholtz P."/>
            <person name="Kyrpides N.C."/>
            <person name="Klenk H.P."/>
        </authorList>
    </citation>
    <scope>NUCLEOTIDE SEQUENCE [LARGE SCALE GENOMIC DNA]</scope>
    <source>
        <strain evidence="6">ATCC BAA-1197 / DSM 17291 / Cas60314</strain>
    </source>
</reference>
<comment type="subunit">
    <text evidence="4">Homodimer.</text>
</comment>
<keyword evidence="3 4" id="KW-0704">Schiff base</keyword>
<evidence type="ECO:0000313" key="6">
    <source>
        <dbReference type="Proteomes" id="UP000005868"/>
    </source>
</evidence>
<dbReference type="GO" id="GO:0046279">
    <property type="term" value="P:3,4-dihydroxybenzoate biosynthetic process"/>
    <property type="evidence" value="ECO:0007669"/>
    <property type="project" value="UniProtKB-ARBA"/>
</dbReference>
<dbReference type="GO" id="GO:0009423">
    <property type="term" value="P:chorismate biosynthetic process"/>
    <property type="evidence" value="ECO:0007669"/>
    <property type="project" value="UniProtKB-UniRule"/>
</dbReference>
<organism evidence="5 6">
    <name type="scientific">Thermovirga lienii (strain ATCC BAA-1197 / DSM 17291 / Cas60314)</name>
    <dbReference type="NCBI Taxonomy" id="580340"/>
    <lineage>
        <taxon>Bacteria</taxon>
        <taxon>Thermotogati</taxon>
        <taxon>Synergistota</taxon>
        <taxon>Synergistia</taxon>
        <taxon>Synergistales</taxon>
        <taxon>Thermovirgaceae</taxon>
        <taxon>Thermovirga</taxon>
    </lineage>
</organism>
<dbReference type="FunFam" id="3.20.20.70:FF:000047">
    <property type="entry name" value="3-dehydroquinate dehydratase"/>
    <property type="match status" value="1"/>
</dbReference>
<dbReference type="GO" id="GO:0009073">
    <property type="term" value="P:aromatic amino acid family biosynthetic process"/>
    <property type="evidence" value="ECO:0007669"/>
    <property type="project" value="UniProtKB-KW"/>
</dbReference>
<protein>
    <recommendedName>
        <fullName evidence="4">3-dehydroquinate dehydratase</fullName>
        <shortName evidence="4">3-dehydroquinase</shortName>
        <ecNumber evidence="4">4.2.1.10</ecNumber>
    </recommendedName>
    <alternativeName>
        <fullName evidence="4">Type I DHQase</fullName>
    </alternativeName>
    <alternativeName>
        <fullName evidence="4">Type I dehydroquinase</fullName>
        <shortName evidence="4">DHQ1</shortName>
    </alternativeName>
</protein>
<evidence type="ECO:0000256" key="4">
    <source>
        <dbReference type="HAMAP-Rule" id="MF_00214"/>
    </source>
</evidence>
<accession>G7V6N7</accession>
<dbReference type="STRING" id="580340.Tlie_0255"/>
<dbReference type="EC" id="4.2.1.10" evidence="4"/>
<keyword evidence="2 4" id="KW-0456">Lyase</keyword>
<feature type="binding site" evidence="4">
    <location>
        <begin position="51"/>
        <end position="53"/>
    </location>
    <ligand>
        <name>3-dehydroquinate</name>
        <dbReference type="ChEBI" id="CHEBI:32364"/>
    </ligand>
</feature>
<feature type="binding site" evidence="4">
    <location>
        <position position="87"/>
    </location>
    <ligand>
        <name>3-dehydroquinate</name>
        <dbReference type="ChEBI" id="CHEBI:32364"/>
    </ligand>
</feature>
<dbReference type="eggNOG" id="COG0710">
    <property type="taxonomic scope" value="Bacteria"/>
</dbReference>
<dbReference type="HOGENOM" id="CLU_064444_0_0_0"/>
<reference evidence="6" key="1">
    <citation type="submission" date="2011-10" db="EMBL/GenBank/DDBJ databases">
        <title>The complete genome of chromosome of Thermovirga lienii DSM 17291.</title>
        <authorList>
            <consortium name="US DOE Joint Genome Institute (JGI-PGF)"/>
            <person name="Lucas S."/>
            <person name="Copeland A."/>
            <person name="Lapidus A."/>
            <person name="Glavina del Rio T."/>
            <person name="Dalin E."/>
            <person name="Tice H."/>
            <person name="Bruce D."/>
            <person name="Goodwin L."/>
            <person name="Pitluck S."/>
            <person name="Peters L."/>
            <person name="Mikhailova N."/>
            <person name="Saunders E."/>
            <person name="Kyrpides N."/>
            <person name="Mavromatis K."/>
            <person name="Ivanova N."/>
            <person name="Last F.I."/>
            <person name="Brettin T."/>
            <person name="Detter J.C."/>
            <person name="Han C."/>
            <person name="Larimer F."/>
            <person name="Land M."/>
            <person name="Hauser L."/>
            <person name="Markowitz V."/>
            <person name="Cheng J.-F."/>
            <person name="Hugenholtz P."/>
            <person name="Woyke T."/>
            <person name="Wu D."/>
            <person name="Spring S."/>
            <person name="Schroeder M."/>
            <person name="Brambilla E.-M."/>
            <person name="Klenk H.-P."/>
            <person name="Eisen J.A."/>
        </authorList>
    </citation>
    <scope>NUCLEOTIDE SEQUENCE [LARGE SCALE GENOMIC DNA]</scope>
    <source>
        <strain evidence="6">ATCC BAA-1197 / DSM 17291 / Cas60314</strain>
    </source>
</reference>
<comment type="similarity">
    <text evidence="4">Belongs to the type-I 3-dehydroquinase family.</text>
</comment>
<dbReference type="PANTHER" id="PTHR43699:SF1">
    <property type="entry name" value="3-DEHYDROQUINATE DEHYDRATASE"/>
    <property type="match status" value="1"/>
</dbReference>
<dbReference type="Pfam" id="PF01487">
    <property type="entry name" value="DHquinase_I"/>
    <property type="match status" value="1"/>
</dbReference>
<feature type="binding site" evidence="4">
    <location>
        <position position="218"/>
    </location>
    <ligand>
        <name>3-dehydroquinate</name>
        <dbReference type="ChEBI" id="CHEBI:32364"/>
    </ligand>
</feature>
<keyword evidence="4" id="KW-0057">Aromatic amino acid biosynthesis</keyword>
<dbReference type="InterPro" id="IPR001381">
    <property type="entry name" value="DHquinase_I"/>
</dbReference>
<evidence type="ECO:0000256" key="1">
    <source>
        <dbReference type="ARBA" id="ARBA00001864"/>
    </source>
</evidence>
<comment type="catalytic activity">
    <reaction evidence="1 4">
        <text>3-dehydroquinate = 3-dehydroshikimate + H2O</text>
        <dbReference type="Rhea" id="RHEA:21096"/>
        <dbReference type="ChEBI" id="CHEBI:15377"/>
        <dbReference type="ChEBI" id="CHEBI:16630"/>
        <dbReference type="ChEBI" id="CHEBI:32364"/>
        <dbReference type="EC" id="4.2.1.10"/>
    </reaction>
</comment>
<gene>
    <name evidence="4" type="primary">aroD</name>
    <name evidence="5" type="ordered locus">Tlie_0255</name>
</gene>
<dbReference type="GO" id="GO:0003855">
    <property type="term" value="F:3-dehydroquinate dehydratase activity"/>
    <property type="evidence" value="ECO:0007669"/>
    <property type="project" value="UniProtKB-UniRule"/>
</dbReference>
<dbReference type="CDD" id="cd00502">
    <property type="entry name" value="DHQase_I"/>
    <property type="match status" value="1"/>
</dbReference>
<evidence type="ECO:0000256" key="2">
    <source>
        <dbReference type="ARBA" id="ARBA00023239"/>
    </source>
</evidence>
<keyword evidence="6" id="KW-1185">Reference proteome</keyword>
<comment type="function">
    <text evidence="4">Involved in the third step of the chorismate pathway, which leads to the biosynthesis of aromatic amino acids. Catalyzes the cis-dehydration of 3-dehydroquinate (DHQ) and introduces the first double bond of the aromatic ring to yield 3-dehydroshikimate.</text>
</comment>
<comment type="pathway">
    <text evidence="4">Metabolic intermediate biosynthesis; chorismate biosynthesis; chorismate from D-erythrose 4-phosphate and phosphoenolpyruvate: step 3/7.</text>
</comment>
<dbReference type="Gene3D" id="3.20.20.70">
    <property type="entry name" value="Aldolase class I"/>
    <property type="match status" value="1"/>
</dbReference>
<dbReference type="InterPro" id="IPR050146">
    <property type="entry name" value="Type-I_3-dehydroquinase"/>
</dbReference>
<sequence length="255" mass="28298">MRPTPLHPIKTRGKTLGAPKPLVCISLIDSQELIICEEAKRTIQLAPDIIELRIDAWDFIEDVETSLSTIKEVRKIVKDVPIILTCRGHWEGGFKEVSDEAKFSLYEKAVKLKLVDYIDIELAYGEEKIQKAKELLKGTSTYLIVSFHDFEKTPPEEELYSIMASEIKAGAHVAKLAVMPKKEEDVLALLAATLSTRRDFPEVPLITMSMGELGSLSRVIGGKFGSDLTFAVGNKESAPGQIPVTKLKQCLDALF</sequence>
<dbReference type="InterPro" id="IPR013785">
    <property type="entry name" value="Aldolase_TIM"/>
</dbReference>
<dbReference type="GO" id="GO:0008652">
    <property type="term" value="P:amino acid biosynthetic process"/>
    <property type="evidence" value="ECO:0007669"/>
    <property type="project" value="UniProtKB-KW"/>
</dbReference>
<dbReference type="AlphaFoldDB" id="G7V6N7"/>
<dbReference type="PANTHER" id="PTHR43699">
    <property type="entry name" value="3-DEHYDROQUINATE DEHYDRATASE"/>
    <property type="match status" value="1"/>
</dbReference>
<dbReference type="HAMAP" id="MF_00214">
    <property type="entry name" value="AroD"/>
    <property type="match status" value="1"/>
</dbReference>
<dbReference type="SUPFAM" id="SSF51569">
    <property type="entry name" value="Aldolase"/>
    <property type="match status" value="1"/>
</dbReference>
<keyword evidence="4" id="KW-0028">Amino-acid biosynthesis</keyword>
<feature type="active site" description="Proton donor/acceptor" evidence="4">
    <location>
        <position position="148"/>
    </location>
</feature>
<dbReference type="UniPathway" id="UPA00053">
    <property type="reaction ID" value="UER00086"/>
</dbReference>
<dbReference type="Proteomes" id="UP000005868">
    <property type="component" value="Chromosome"/>
</dbReference>
<feature type="binding site" evidence="4">
    <location>
        <position position="241"/>
    </location>
    <ligand>
        <name>3-dehydroquinate</name>
        <dbReference type="ChEBI" id="CHEBI:32364"/>
    </ligand>
</feature>
<dbReference type="EMBL" id="CP003096">
    <property type="protein sequence ID" value="AER65996.1"/>
    <property type="molecule type" value="Genomic_DNA"/>
</dbReference>
<feature type="active site" description="Schiff-base intermediate with substrate" evidence="4">
    <location>
        <position position="175"/>
    </location>
</feature>
<feature type="binding site" evidence="4">
    <location>
        <position position="237"/>
    </location>
    <ligand>
        <name>3-dehydroquinate</name>
        <dbReference type="ChEBI" id="CHEBI:32364"/>
    </ligand>
</feature>
<feature type="binding site" evidence="4">
    <location>
        <position position="26"/>
    </location>
    <ligand>
        <name>3-dehydroquinate</name>
        <dbReference type="ChEBI" id="CHEBI:32364"/>
    </ligand>
</feature>
<evidence type="ECO:0000256" key="3">
    <source>
        <dbReference type="ARBA" id="ARBA00023270"/>
    </source>
</evidence>
<name>G7V6N7_THELD</name>